<organism evidence="10 11">
    <name type="scientific">Roseibium aggregatum (strain ATCC 25650 / DSM 13394 / JCM 20685 / NBRC 16684 / NCIMB 2208 / IAM 12614 / B1)</name>
    <name type="common">Stappia aggregata</name>
    <dbReference type="NCBI Taxonomy" id="384765"/>
    <lineage>
        <taxon>Bacteria</taxon>
        <taxon>Pseudomonadati</taxon>
        <taxon>Pseudomonadota</taxon>
        <taxon>Alphaproteobacteria</taxon>
        <taxon>Hyphomicrobiales</taxon>
        <taxon>Stappiaceae</taxon>
        <taxon>Roseibium</taxon>
    </lineage>
</organism>
<evidence type="ECO:0000256" key="3">
    <source>
        <dbReference type="ARBA" id="ARBA00023122"/>
    </source>
</evidence>
<protein>
    <submittedName>
        <fullName evidence="10">Sugar isomerase, KpsF/GutQ family protein</fullName>
    </submittedName>
</protein>
<evidence type="ECO:0000256" key="4">
    <source>
        <dbReference type="PIRNR" id="PIRNR004692"/>
    </source>
</evidence>
<feature type="domain" description="CBS" evidence="8">
    <location>
        <begin position="223"/>
        <end position="283"/>
    </location>
</feature>
<dbReference type="GO" id="GO:0019146">
    <property type="term" value="F:arabinose-5-phosphate isomerase activity"/>
    <property type="evidence" value="ECO:0007669"/>
    <property type="project" value="UniProtKB-ARBA"/>
</dbReference>
<evidence type="ECO:0000313" key="11">
    <source>
        <dbReference type="Proteomes" id="UP000004848"/>
    </source>
</evidence>
<keyword evidence="5" id="KW-0862">Zinc</keyword>
<dbReference type="SMART" id="SM00116">
    <property type="entry name" value="CBS"/>
    <property type="match status" value="2"/>
</dbReference>
<dbReference type="InterPro" id="IPR035474">
    <property type="entry name" value="SIS_Kpsf"/>
</dbReference>
<keyword evidence="10" id="KW-0413">Isomerase</keyword>
<dbReference type="GO" id="GO:0097367">
    <property type="term" value="F:carbohydrate derivative binding"/>
    <property type="evidence" value="ECO:0007669"/>
    <property type="project" value="InterPro"/>
</dbReference>
<evidence type="ECO:0000256" key="6">
    <source>
        <dbReference type="PIRSR" id="PIRSR004692-3"/>
    </source>
</evidence>
<dbReference type="eggNOG" id="COG0517">
    <property type="taxonomic scope" value="Bacteria"/>
</dbReference>
<dbReference type="InterPro" id="IPR000644">
    <property type="entry name" value="CBS_dom"/>
</dbReference>
<feature type="site" description="Catalytically relevant" evidence="6">
    <location>
        <position position="166"/>
    </location>
</feature>
<dbReference type="NCBIfam" id="TIGR00393">
    <property type="entry name" value="kpsF"/>
    <property type="match status" value="1"/>
</dbReference>
<name>A0NNL8_ROSAI</name>
<dbReference type="CDD" id="cd05014">
    <property type="entry name" value="SIS_Kpsf"/>
    <property type="match status" value="1"/>
</dbReference>
<dbReference type="Gene3D" id="3.10.580.10">
    <property type="entry name" value="CBS-domain"/>
    <property type="match status" value="1"/>
</dbReference>
<evidence type="ECO:0000259" key="9">
    <source>
        <dbReference type="PROSITE" id="PS51464"/>
    </source>
</evidence>
<dbReference type="Gene3D" id="3.40.50.10490">
    <property type="entry name" value="Glucose-6-phosphate isomerase like protein, domain 1"/>
    <property type="match status" value="1"/>
</dbReference>
<dbReference type="Pfam" id="PF01380">
    <property type="entry name" value="SIS"/>
    <property type="match status" value="1"/>
</dbReference>
<evidence type="ECO:0000256" key="1">
    <source>
        <dbReference type="ARBA" id="ARBA00008165"/>
    </source>
</evidence>
<dbReference type="InterPro" id="IPR046348">
    <property type="entry name" value="SIS_dom_sf"/>
</dbReference>
<comment type="similarity">
    <text evidence="1 4">Belongs to the SIS family. GutQ/KpsF subfamily.</text>
</comment>
<comment type="caution">
    <text evidence="10">The sequence shown here is derived from an EMBL/GenBank/DDBJ whole genome shotgun (WGS) entry which is preliminary data.</text>
</comment>
<evidence type="ECO:0000256" key="5">
    <source>
        <dbReference type="PIRSR" id="PIRSR004692-2"/>
    </source>
</evidence>
<evidence type="ECO:0000256" key="7">
    <source>
        <dbReference type="PROSITE-ProRule" id="PRU00703"/>
    </source>
</evidence>
<dbReference type="InterPro" id="IPR050986">
    <property type="entry name" value="GutQ/KpsF_isomerases"/>
</dbReference>
<reference evidence="10 11" key="1">
    <citation type="submission" date="2006-05" db="EMBL/GenBank/DDBJ databases">
        <authorList>
            <person name="King G."/>
            <person name="Ferriera S."/>
            <person name="Johnson J."/>
            <person name="Kravitz S."/>
            <person name="Beeson K."/>
            <person name="Sutton G."/>
            <person name="Rogers Y.-H."/>
            <person name="Friedman R."/>
            <person name="Frazier M."/>
            <person name="Venter J.C."/>
        </authorList>
    </citation>
    <scope>NUCLEOTIDE SEQUENCE [LARGE SCALE GENOMIC DNA]</scope>
    <source>
        <strain evidence="11">ATCC 25650 / DSM 13394 / JCM 20685 / NBRC 16684 / NCIMB 2208 / IAM 12614 / B1</strain>
    </source>
</reference>
<gene>
    <name evidence="10" type="ORF">SIAM614_24057</name>
</gene>
<dbReference type="Pfam" id="PF00571">
    <property type="entry name" value="CBS"/>
    <property type="match status" value="2"/>
</dbReference>
<evidence type="ECO:0000313" key="10">
    <source>
        <dbReference type="EMBL" id="EAV45749.1"/>
    </source>
</evidence>
<dbReference type="PANTHER" id="PTHR42745:SF1">
    <property type="entry name" value="ARABINOSE 5-PHOSPHATE ISOMERASE KDSD"/>
    <property type="match status" value="1"/>
</dbReference>
<dbReference type="InterPro" id="IPR046342">
    <property type="entry name" value="CBS_dom_sf"/>
</dbReference>
<evidence type="ECO:0000256" key="2">
    <source>
        <dbReference type="ARBA" id="ARBA00022737"/>
    </source>
</evidence>
<dbReference type="GO" id="GO:1901135">
    <property type="term" value="P:carbohydrate derivative metabolic process"/>
    <property type="evidence" value="ECO:0007669"/>
    <property type="project" value="InterPro"/>
</dbReference>
<dbReference type="SUPFAM" id="SSF54631">
    <property type="entry name" value="CBS-domain pair"/>
    <property type="match status" value="1"/>
</dbReference>
<sequence>MFMTTVLRDPVSEENSDMTSLCLVSAERTLETEIAGLSAVRAALKNGLAVPFQKTFELIQKSKGRVVITGIGKSGHIGTKIAASLASTGTPSFFVHASEASHGDLGMITEGDVVIALSWSGETQELAGIVSYTRRFKVPLVAITSRKDSTLGRAADIVMNLPAVTEACPHGLAPTTSALIQLAVGDALAVALLEGRGFTAQDFRVFHPGGRLGASLKTAKDIMHTGERMPLVSANTPMSEGIVLMTQRGFGVLGVVDELKQLIGIITDGDLRRHVSSNLLAKSAGEIMTRAPKTVSTDTLSASILELANSLSITSVFVIEDGRPVGIVHLHDLLRIGAA</sequence>
<keyword evidence="3 7" id="KW-0129">CBS domain</keyword>
<dbReference type="PROSITE" id="PS51371">
    <property type="entry name" value="CBS"/>
    <property type="match status" value="2"/>
</dbReference>
<dbReference type="SUPFAM" id="SSF53697">
    <property type="entry name" value="SIS domain"/>
    <property type="match status" value="1"/>
</dbReference>
<dbReference type="EMBL" id="AAUW01000002">
    <property type="protein sequence ID" value="EAV45749.1"/>
    <property type="molecule type" value="Genomic_DNA"/>
</dbReference>
<keyword evidence="5" id="KW-0479">Metal-binding</keyword>
<dbReference type="InterPro" id="IPR001347">
    <property type="entry name" value="SIS_dom"/>
</dbReference>
<proteinExistence type="inferred from homology"/>
<dbReference type="PIRSF" id="PIRSF004692">
    <property type="entry name" value="KdsD_KpsF"/>
    <property type="match status" value="1"/>
</dbReference>
<dbReference type="GO" id="GO:0046872">
    <property type="term" value="F:metal ion binding"/>
    <property type="evidence" value="ECO:0007669"/>
    <property type="project" value="UniProtKB-KW"/>
</dbReference>
<feature type="site" description="Catalytically relevant" evidence="6">
    <location>
        <position position="207"/>
    </location>
</feature>
<feature type="binding site" evidence="5">
    <location>
        <position position="96"/>
    </location>
    <ligand>
        <name>Zn(2+)</name>
        <dbReference type="ChEBI" id="CHEBI:29105"/>
    </ligand>
</feature>
<dbReference type="CDD" id="cd04604">
    <property type="entry name" value="CBS_pair_SIS_assoc"/>
    <property type="match status" value="1"/>
</dbReference>
<feature type="domain" description="CBS" evidence="8">
    <location>
        <begin position="288"/>
        <end position="339"/>
    </location>
</feature>
<dbReference type="PROSITE" id="PS51464">
    <property type="entry name" value="SIS"/>
    <property type="match status" value="1"/>
</dbReference>
<feature type="domain" description="SIS" evidence="9">
    <location>
        <begin position="55"/>
        <end position="198"/>
    </location>
</feature>
<dbReference type="Proteomes" id="UP000004848">
    <property type="component" value="Unassembled WGS sequence"/>
</dbReference>
<feature type="site" description="Catalytically relevant" evidence="6">
    <location>
        <position position="125"/>
    </location>
</feature>
<dbReference type="InterPro" id="IPR004800">
    <property type="entry name" value="KdsD/KpsF-type"/>
</dbReference>
<dbReference type="eggNOG" id="COG0794">
    <property type="taxonomic scope" value="Bacteria"/>
</dbReference>
<dbReference type="AlphaFoldDB" id="A0NNL8"/>
<feature type="site" description="Catalytically relevant" evidence="6">
    <location>
        <position position="73"/>
    </location>
</feature>
<keyword evidence="2" id="KW-0677">Repeat</keyword>
<dbReference type="PANTHER" id="PTHR42745">
    <property type="match status" value="1"/>
</dbReference>
<accession>A0NNL8</accession>
<evidence type="ECO:0000259" key="8">
    <source>
        <dbReference type="PROSITE" id="PS51371"/>
    </source>
</evidence>
<dbReference type="FunFam" id="3.40.50.10490:FF:000011">
    <property type="entry name" value="Arabinose 5-phosphate isomerase"/>
    <property type="match status" value="1"/>
</dbReference>
<dbReference type="GO" id="GO:0005975">
    <property type="term" value="P:carbohydrate metabolic process"/>
    <property type="evidence" value="ECO:0007669"/>
    <property type="project" value="InterPro"/>
</dbReference>